<dbReference type="EMBL" id="AP023213">
    <property type="protein sequence ID" value="BCG49168.1"/>
    <property type="molecule type" value="Genomic_DNA"/>
</dbReference>
<dbReference type="CDD" id="cd03134">
    <property type="entry name" value="GATase1_PfpI_like"/>
    <property type="match status" value="1"/>
</dbReference>
<dbReference type="InterPro" id="IPR029062">
    <property type="entry name" value="Class_I_gatase-like"/>
</dbReference>
<keyword evidence="3" id="KW-0645">Protease</keyword>
<proteinExistence type="inferred from homology"/>
<dbReference type="Gene3D" id="3.40.50.880">
    <property type="match status" value="1"/>
</dbReference>
<dbReference type="RefSeq" id="WP_185243691.1">
    <property type="nucleotide sequence ID" value="NZ_AP023213.1"/>
</dbReference>
<dbReference type="PANTHER" id="PTHR42733">
    <property type="entry name" value="DJ-1 PROTEIN"/>
    <property type="match status" value="1"/>
</dbReference>
<keyword evidence="3" id="KW-0378">Hydrolase</keyword>
<dbReference type="GO" id="GO:0006508">
    <property type="term" value="P:proteolysis"/>
    <property type="evidence" value="ECO:0007669"/>
    <property type="project" value="UniProtKB-KW"/>
</dbReference>
<reference evidence="3 4" key="1">
    <citation type="submission" date="2020-06" db="EMBL/GenBank/DDBJ databases">
        <title>Interaction of electrochemicaly active bacteria, Geobacter bremensis R4 on different carbon anode.</title>
        <authorList>
            <person name="Meng L."/>
            <person name="Yoshida N."/>
        </authorList>
    </citation>
    <scope>NUCLEOTIDE SEQUENCE [LARGE SCALE GENOMIC DNA]</scope>
    <source>
        <strain evidence="3 4">R4</strain>
    </source>
</reference>
<dbReference type="Pfam" id="PF01965">
    <property type="entry name" value="DJ-1_PfpI"/>
    <property type="match status" value="1"/>
</dbReference>
<comment type="similarity">
    <text evidence="1">Belongs to the peptidase C56 family.</text>
</comment>
<accession>A0A6S6M5U7</accession>
<dbReference type="SUPFAM" id="SSF52317">
    <property type="entry name" value="Class I glutamine amidotransferase-like"/>
    <property type="match status" value="1"/>
</dbReference>
<evidence type="ECO:0000256" key="1">
    <source>
        <dbReference type="ARBA" id="ARBA00008542"/>
    </source>
</evidence>
<organism evidence="3 4">
    <name type="scientific">Citrifermentans bremense</name>
    <dbReference type="NCBI Taxonomy" id="60035"/>
    <lineage>
        <taxon>Bacteria</taxon>
        <taxon>Pseudomonadati</taxon>
        <taxon>Thermodesulfobacteriota</taxon>
        <taxon>Desulfuromonadia</taxon>
        <taxon>Geobacterales</taxon>
        <taxon>Geobacteraceae</taxon>
        <taxon>Citrifermentans</taxon>
    </lineage>
</organism>
<evidence type="ECO:0000259" key="2">
    <source>
        <dbReference type="Pfam" id="PF01965"/>
    </source>
</evidence>
<protein>
    <submittedName>
        <fullName evidence="3">Intracellular protease</fullName>
    </submittedName>
</protein>
<name>A0A6S6M5U7_9BACT</name>
<dbReference type="InterPro" id="IPR006286">
    <property type="entry name" value="C56_PfpI-like"/>
</dbReference>
<dbReference type="GO" id="GO:0008233">
    <property type="term" value="F:peptidase activity"/>
    <property type="evidence" value="ECO:0007669"/>
    <property type="project" value="UniProtKB-KW"/>
</dbReference>
<sequence>MKALILSADNFEDTELLVPLYRLREAGYTVDVASEKAGSIHGKHGYQVPVNKLFSEVTPADYAVLVLPGGKAPAAIRNSPAVQEIARAFMSASKPVAAICHGPQILISAGLLKGRKATCYETVAPEMRDAQAQYQDVEVIVDGNLVTSRKPDDLPAFCRELVRMIKAAA</sequence>
<keyword evidence="4" id="KW-1185">Reference proteome</keyword>
<dbReference type="Proteomes" id="UP000515472">
    <property type="component" value="Chromosome"/>
</dbReference>
<dbReference type="NCBIfam" id="TIGR01382">
    <property type="entry name" value="PfpI"/>
    <property type="match status" value="1"/>
</dbReference>
<dbReference type="AlphaFoldDB" id="A0A6S6M5U7"/>
<evidence type="ECO:0000313" key="4">
    <source>
        <dbReference type="Proteomes" id="UP000515472"/>
    </source>
</evidence>
<dbReference type="PROSITE" id="PS51276">
    <property type="entry name" value="PEPTIDASE_C56_PFPI"/>
    <property type="match status" value="1"/>
</dbReference>
<evidence type="ECO:0000313" key="3">
    <source>
        <dbReference type="EMBL" id="BCG49168.1"/>
    </source>
</evidence>
<feature type="domain" description="DJ-1/PfpI" evidence="2">
    <location>
        <begin position="1"/>
        <end position="163"/>
    </location>
</feature>
<gene>
    <name evidence="3" type="ORF">GEOBRER4_n4073</name>
</gene>
<dbReference type="InterPro" id="IPR002818">
    <property type="entry name" value="DJ-1/PfpI"/>
</dbReference>
<dbReference type="KEGG" id="gbn:GEOBRER4_39180"/>
<dbReference type="PANTHER" id="PTHR42733:SF2">
    <property type="entry name" value="DJ-1_THIJ_PFPI FAMILY PROTEIN"/>
    <property type="match status" value="1"/>
</dbReference>